<evidence type="ECO:0000256" key="1">
    <source>
        <dbReference type="SAM" id="MobiDB-lite"/>
    </source>
</evidence>
<name>A0ABP0P0L5_9DINO</name>
<dbReference type="EMBL" id="CAXAMN010022350">
    <property type="protein sequence ID" value="CAK9068599.1"/>
    <property type="molecule type" value="Genomic_DNA"/>
</dbReference>
<proteinExistence type="predicted"/>
<comment type="caution">
    <text evidence="2">The sequence shown here is derived from an EMBL/GenBank/DDBJ whole genome shotgun (WGS) entry which is preliminary data.</text>
</comment>
<evidence type="ECO:0000313" key="2">
    <source>
        <dbReference type="EMBL" id="CAK9068599.1"/>
    </source>
</evidence>
<gene>
    <name evidence="2" type="ORF">CCMP2556_LOCUS33694</name>
</gene>
<organism evidence="2 3">
    <name type="scientific">Durusdinium trenchii</name>
    <dbReference type="NCBI Taxonomy" id="1381693"/>
    <lineage>
        <taxon>Eukaryota</taxon>
        <taxon>Sar</taxon>
        <taxon>Alveolata</taxon>
        <taxon>Dinophyceae</taxon>
        <taxon>Suessiales</taxon>
        <taxon>Symbiodiniaceae</taxon>
        <taxon>Durusdinium</taxon>
    </lineage>
</organism>
<protein>
    <recommendedName>
        <fullName evidence="4">Cyclin C-terminal domain-containing protein</fullName>
    </recommendedName>
</protein>
<reference evidence="2 3" key="1">
    <citation type="submission" date="2024-02" db="EMBL/GenBank/DDBJ databases">
        <authorList>
            <person name="Chen Y."/>
            <person name="Shah S."/>
            <person name="Dougan E. K."/>
            <person name="Thang M."/>
            <person name="Chan C."/>
        </authorList>
    </citation>
    <scope>NUCLEOTIDE SEQUENCE [LARGE SCALE GENOMIC DNA]</scope>
</reference>
<accession>A0ABP0P0L5</accession>
<keyword evidence="3" id="KW-1185">Reference proteome</keyword>
<feature type="compositionally biased region" description="Gly residues" evidence="1">
    <location>
        <begin position="137"/>
        <end position="156"/>
    </location>
</feature>
<evidence type="ECO:0000313" key="3">
    <source>
        <dbReference type="Proteomes" id="UP001642484"/>
    </source>
</evidence>
<evidence type="ECO:0008006" key="4">
    <source>
        <dbReference type="Google" id="ProtNLM"/>
    </source>
</evidence>
<feature type="region of interest" description="Disordered" evidence="1">
    <location>
        <begin position="130"/>
        <end position="156"/>
    </location>
</feature>
<sequence>MADSGEPHRALPAAFTALRASDLAELSAAVSDPQVCMQYQMDSRHASSMASVLTCAVMIASREPRPPAHLWEVDWQALGKELEPPQAFTEKLKDAAFQLMTRGGPGEGDQEMHRALWREMNRTPQVWSGPEAVANLGPGGSGGGGSGTKRLTGGVG</sequence>
<dbReference type="Proteomes" id="UP001642484">
    <property type="component" value="Unassembled WGS sequence"/>
</dbReference>